<feature type="transmembrane region" description="Helical" evidence="6">
    <location>
        <begin position="185"/>
        <end position="207"/>
    </location>
</feature>
<evidence type="ECO:0000256" key="5">
    <source>
        <dbReference type="ARBA" id="ARBA00023136"/>
    </source>
</evidence>
<keyword evidence="4 6" id="KW-1133">Transmembrane helix</keyword>
<dbReference type="Gene3D" id="1.20.1250.20">
    <property type="entry name" value="MFS general substrate transporter like domains"/>
    <property type="match status" value="1"/>
</dbReference>
<name>A0A1Q5Q9Y3_TALAT</name>
<evidence type="ECO:0000256" key="3">
    <source>
        <dbReference type="ARBA" id="ARBA00022692"/>
    </source>
</evidence>
<feature type="domain" description="Major facilitator superfamily (MFS) profile" evidence="7">
    <location>
        <begin position="13"/>
        <end position="460"/>
    </location>
</feature>
<dbReference type="GeneID" id="31001057"/>
<dbReference type="InterPro" id="IPR020846">
    <property type="entry name" value="MFS_dom"/>
</dbReference>
<keyword evidence="3 6" id="KW-0812">Transmembrane</keyword>
<evidence type="ECO:0000256" key="2">
    <source>
        <dbReference type="ARBA" id="ARBA00022448"/>
    </source>
</evidence>
<dbReference type="OrthoDB" id="419616at2759"/>
<dbReference type="RefSeq" id="XP_020122874.1">
    <property type="nucleotide sequence ID" value="XM_020260951.1"/>
</dbReference>
<feature type="transmembrane region" description="Helical" evidence="6">
    <location>
        <begin position="324"/>
        <end position="346"/>
    </location>
</feature>
<keyword evidence="5 6" id="KW-0472">Membrane</keyword>
<dbReference type="Proteomes" id="UP000214365">
    <property type="component" value="Unassembled WGS sequence"/>
</dbReference>
<protein>
    <recommendedName>
        <fullName evidence="7">Major facilitator superfamily (MFS) profile domain-containing protein</fullName>
    </recommendedName>
</protein>
<dbReference type="GO" id="GO:0022857">
    <property type="term" value="F:transmembrane transporter activity"/>
    <property type="evidence" value="ECO:0007669"/>
    <property type="project" value="InterPro"/>
</dbReference>
<evidence type="ECO:0000256" key="4">
    <source>
        <dbReference type="ARBA" id="ARBA00022989"/>
    </source>
</evidence>
<dbReference type="PANTHER" id="PTHR23504">
    <property type="entry name" value="MAJOR FACILITATOR SUPERFAMILY DOMAIN-CONTAINING PROTEIN 10"/>
    <property type="match status" value="1"/>
</dbReference>
<dbReference type="PANTHER" id="PTHR23504:SF15">
    <property type="entry name" value="MAJOR FACILITATOR SUPERFAMILY (MFS) PROFILE DOMAIN-CONTAINING PROTEIN"/>
    <property type="match status" value="1"/>
</dbReference>
<feature type="transmembrane region" description="Helical" evidence="6">
    <location>
        <begin position="79"/>
        <end position="98"/>
    </location>
</feature>
<comment type="caution">
    <text evidence="8">The sequence shown here is derived from an EMBL/GenBank/DDBJ whole genome shotgun (WGS) entry which is preliminary data.</text>
</comment>
<evidence type="ECO:0000313" key="8">
    <source>
        <dbReference type="EMBL" id="OKL62753.1"/>
    </source>
</evidence>
<dbReference type="PROSITE" id="PS50850">
    <property type="entry name" value="MFS"/>
    <property type="match status" value="1"/>
</dbReference>
<feature type="transmembrane region" description="Helical" evidence="6">
    <location>
        <begin position="49"/>
        <end position="67"/>
    </location>
</feature>
<dbReference type="AlphaFoldDB" id="A0A1Q5Q9Y3"/>
<accession>A0A1Q5Q9Y3</accession>
<sequence length="463" mass="49749">MNPSVQPKKVWRNVAIIAYIVLAEPLASTSLLPFVYFMVRDFGYEDHQVGLRAGIITSAFFVAQMIATPGWCLLSNRLGRRPVLITGLLGSGLSLILFGRSQSFIEAAITRSLGGLLNGNLPICRTYIGELATQTQSDLSKLFSVFGFALSMGFMVGPLLGGAFADPANNLGFAGPVDIFAAYPWLLPCLLSAAVNLGACFAAYFALDETHTFDTPSTEEHSPNEVDSLLPQNSVTDSNILSKSTSESRWKQAAALLSSACFFTHVILFDELFSVYAASSLSKGTGLSFQPRQIASVLTIAGPSMGLALLLFPRLQRQIRLPIIYQITSVIFVLIYPLFSLLPGLANRDDSTAEAGSVLWTTLLTLVSVRYAVLAVSLTSLQIICNSLVPPQELALFNGLGQSVGSLSRAVGPSLGGATWSWSLSNGLSAPFDYHASFWLLALLGLGQGMATISLFKRERLVE</sequence>
<feature type="transmembrane region" description="Helical" evidence="6">
    <location>
        <begin position="16"/>
        <end position="37"/>
    </location>
</feature>
<dbReference type="GO" id="GO:0016020">
    <property type="term" value="C:membrane"/>
    <property type="evidence" value="ECO:0007669"/>
    <property type="project" value="UniProtKB-SubCell"/>
</dbReference>
<dbReference type="SUPFAM" id="SSF103473">
    <property type="entry name" value="MFS general substrate transporter"/>
    <property type="match status" value="1"/>
</dbReference>
<feature type="transmembrane region" description="Helical" evidence="6">
    <location>
        <begin position="253"/>
        <end position="273"/>
    </location>
</feature>
<feature type="transmembrane region" description="Helical" evidence="6">
    <location>
        <begin position="293"/>
        <end position="312"/>
    </location>
</feature>
<evidence type="ECO:0000256" key="1">
    <source>
        <dbReference type="ARBA" id="ARBA00004141"/>
    </source>
</evidence>
<dbReference type="InterPro" id="IPR011701">
    <property type="entry name" value="MFS"/>
</dbReference>
<evidence type="ECO:0000256" key="6">
    <source>
        <dbReference type="SAM" id="Phobius"/>
    </source>
</evidence>
<reference evidence="8 9" key="1">
    <citation type="submission" date="2015-06" db="EMBL/GenBank/DDBJ databases">
        <title>Talaromyces atroroseus IBT 11181 draft genome.</title>
        <authorList>
            <person name="Rasmussen K.B."/>
            <person name="Rasmussen S."/>
            <person name="Petersen B."/>
            <person name="Sicheritz-Ponten T."/>
            <person name="Mortensen U.H."/>
            <person name="Thrane U."/>
        </authorList>
    </citation>
    <scope>NUCLEOTIDE SEQUENCE [LARGE SCALE GENOMIC DNA]</scope>
    <source>
        <strain evidence="8 9">IBT 11181</strain>
    </source>
</reference>
<evidence type="ECO:0000313" key="9">
    <source>
        <dbReference type="Proteomes" id="UP000214365"/>
    </source>
</evidence>
<organism evidence="8 9">
    <name type="scientific">Talaromyces atroroseus</name>
    <dbReference type="NCBI Taxonomy" id="1441469"/>
    <lineage>
        <taxon>Eukaryota</taxon>
        <taxon>Fungi</taxon>
        <taxon>Dikarya</taxon>
        <taxon>Ascomycota</taxon>
        <taxon>Pezizomycotina</taxon>
        <taxon>Eurotiomycetes</taxon>
        <taxon>Eurotiomycetidae</taxon>
        <taxon>Eurotiales</taxon>
        <taxon>Trichocomaceae</taxon>
        <taxon>Talaromyces</taxon>
        <taxon>Talaromyces sect. Trachyspermi</taxon>
    </lineage>
</organism>
<proteinExistence type="predicted"/>
<keyword evidence="2" id="KW-0813">Transport</keyword>
<dbReference type="EMBL" id="LFMY01000002">
    <property type="protein sequence ID" value="OKL62753.1"/>
    <property type="molecule type" value="Genomic_DNA"/>
</dbReference>
<keyword evidence="9" id="KW-1185">Reference proteome</keyword>
<dbReference type="InterPro" id="IPR036259">
    <property type="entry name" value="MFS_trans_sf"/>
</dbReference>
<comment type="subcellular location">
    <subcellularLocation>
        <location evidence="1">Membrane</location>
        <topology evidence="1">Multi-pass membrane protein</topology>
    </subcellularLocation>
</comment>
<feature type="transmembrane region" description="Helical" evidence="6">
    <location>
        <begin position="142"/>
        <end position="165"/>
    </location>
</feature>
<feature type="transmembrane region" description="Helical" evidence="6">
    <location>
        <begin position="436"/>
        <end position="456"/>
    </location>
</feature>
<evidence type="ECO:0000259" key="7">
    <source>
        <dbReference type="PROSITE" id="PS50850"/>
    </source>
</evidence>
<dbReference type="Pfam" id="PF07690">
    <property type="entry name" value="MFS_1"/>
    <property type="match status" value="1"/>
</dbReference>
<gene>
    <name evidence="8" type="ORF">UA08_01302</name>
</gene>